<dbReference type="SUPFAM" id="SSF56399">
    <property type="entry name" value="ADP-ribosylation"/>
    <property type="match status" value="1"/>
</dbReference>
<dbReference type="EMBL" id="QLII01000001">
    <property type="protein sequence ID" value="RAI74148.1"/>
    <property type="molecule type" value="Genomic_DNA"/>
</dbReference>
<dbReference type="PANTHER" id="PTHR34129">
    <property type="entry name" value="BLR1139 PROTEIN"/>
    <property type="match status" value="1"/>
</dbReference>
<accession>A0A327NNF2</accession>
<dbReference type="Proteomes" id="UP000249016">
    <property type="component" value="Unassembled WGS sequence"/>
</dbReference>
<evidence type="ECO:0000313" key="2">
    <source>
        <dbReference type="Proteomes" id="UP000249016"/>
    </source>
</evidence>
<comment type="caution">
    <text evidence="1">The sequence shown here is derived from an EMBL/GenBank/DDBJ whole genome shotgun (WGS) entry which is preliminary data.</text>
</comment>
<evidence type="ECO:0000313" key="1">
    <source>
        <dbReference type="EMBL" id="RAI74148.1"/>
    </source>
</evidence>
<keyword evidence="2" id="KW-1185">Reference proteome</keyword>
<gene>
    <name evidence="1" type="ORF">HMF3257_06995</name>
</gene>
<dbReference type="InterPro" id="IPR009297">
    <property type="entry name" value="DUF952"/>
</dbReference>
<protein>
    <recommendedName>
        <fullName evidence="3">DUF952 domain-containing protein</fullName>
    </recommendedName>
</protein>
<dbReference type="SUPFAM" id="SSF159245">
    <property type="entry name" value="AttH-like"/>
    <property type="match status" value="1"/>
</dbReference>
<dbReference type="AlphaFoldDB" id="A0A327NNF2"/>
<organism evidence="1 2">
    <name type="scientific">Spirosoma telluris</name>
    <dbReference type="NCBI Taxonomy" id="2183553"/>
    <lineage>
        <taxon>Bacteria</taxon>
        <taxon>Pseudomonadati</taxon>
        <taxon>Bacteroidota</taxon>
        <taxon>Cytophagia</taxon>
        <taxon>Cytophagales</taxon>
        <taxon>Cytophagaceae</taxon>
        <taxon>Spirosoma</taxon>
    </lineage>
</organism>
<reference evidence="1 2" key="1">
    <citation type="submission" date="2018-06" db="EMBL/GenBank/DDBJ databases">
        <title>Spirosoma sp. HMF3257 Genome sequencing and assembly.</title>
        <authorList>
            <person name="Kang H."/>
            <person name="Cha I."/>
            <person name="Kim H."/>
            <person name="Kang J."/>
            <person name="Joh K."/>
        </authorList>
    </citation>
    <scope>NUCLEOTIDE SEQUENCE [LARGE SCALE GENOMIC DNA]</scope>
    <source>
        <strain evidence="1 2">HMF3257</strain>
    </source>
</reference>
<dbReference type="OrthoDB" id="925539at2"/>
<sequence length="499" mass="56260">MPMIQRRILIPVFIFLLLNSWFIGEAIASETLFYIVKKADWLAQTKRSSYHPASMASNGFINLSTPEQVVPTAQALFQGQTDLLLLKLNISPADPLLKWESVPGTDVSYPHYYGSLPKALVAKVYSFQPRKDGHFTLPKDSFFKRISSRLIPGSLVNKFLRYQEWQDTDRFQKLQIRNFKGPKVQLQWWYFDFFLKDGSSVVLAFIPQHWWDKPGSVRDKKSVFTMSLKPRQGTVKRFTILVPQTDVKTSANHLEIPSHLTIRAIEGSDSNQFSIQVNFPEVTAAFTIKPTQLPFAAFPTGVMPGPLRTLLSDAPLGSPSFSYVSQIPNSSVSGSMAWDDYQTQFEGQAYHEQGRLDDTPARQGGSWTWYHFAGDGWNIFGSPGSYIYLQRGDQILQSGFQLISKNYTLQNRTYSSPDHAKLLTGGEIYFHHQELTFRLKINPATTKTLVCFPSPDPGQLWGTVGGSATLSISEGETTTHLEGRIFLESCSWESSNLSP</sequence>
<evidence type="ECO:0008006" key="3">
    <source>
        <dbReference type="Google" id="ProtNLM"/>
    </source>
</evidence>
<name>A0A327NNF2_9BACT</name>
<dbReference type="RefSeq" id="WP_111341018.1">
    <property type="nucleotide sequence ID" value="NZ_QLII01000001.1"/>
</dbReference>
<dbReference type="Pfam" id="PF06108">
    <property type="entry name" value="DUF952"/>
    <property type="match status" value="1"/>
</dbReference>
<proteinExistence type="predicted"/>
<dbReference type="Gene3D" id="3.20.170.20">
    <property type="entry name" value="Protein of unknown function DUF952"/>
    <property type="match status" value="1"/>
</dbReference>
<dbReference type="PANTHER" id="PTHR34129:SF1">
    <property type="entry name" value="DUF952 DOMAIN-CONTAINING PROTEIN"/>
    <property type="match status" value="1"/>
</dbReference>